<organism evidence="1 2">
    <name type="scientific">Larinioides sclopetarius</name>
    <dbReference type="NCBI Taxonomy" id="280406"/>
    <lineage>
        <taxon>Eukaryota</taxon>
        <taxon>Metazoa</taxon>
        <taxon>Ecdysozoa</taxon>
        <taxon>Arthropoda</taxon>
        <taxon>Chelicerata</taxon>
        <taxon>Arachnida</taxon>
        <taxon>Araneae</taxon>
        <taxon>Araneomorphae</taxon>
        <taxon>Entelegynae</taxon>
        <taxon>Araneoidea</taxon>
        <taxon>Araneidae</taxon>
        <taxon>Larinioides</taxon>
    </lineage>
</organism>
<keyword evidence="2" id="KW-1185">Reference proteome</keyword>
<dbReference type="AlphaFoldDB" id="A0AAV2B716"/>
<evidence type="ECO:0000313" key="1">
    <source>
        <dbReference type="EMBL" id="CAL1291882.1"/>
    </source>
</evidence>
<name>A0AAV2B716_9ARAC</name>
<sequence>MRPEANEVLKGLDLHVVSLEACLLLNGWPCDELSRLMFSPLHL</sequence>
<reference evidence="1 2" key="1">
    <citation type="submission" date="2024-04" db="EMBL/GenBank/DDBJ databases">
        <authorList>
            <person name="Rising A."/>
            <person name="Reimegard J."/>
            <person name="Sonavane S."/>
            <person name="Akerstrom W."/>
            <person name="Nylinder S."/>
            <person name="Hedman E."/>
            <person name="Kallberg Y."/>
        </authorList>
    </citation>
    <scope>NUCLEOTIDE SEQUENCE [LARGE SCALE GENOMIC DNA]</scope>
</reference>
<feature type="non-terminal residue" evidence="1">
    <location>
        <position position="43"/>
    </location>
</feature>
<dbReference type="Proteomes" id="UP001497382">
    <property type="component" value="Unassembled WGS sequence"/>
</dbReference>
<accession>A0AAV2B716</accession>
<dbReference type="EMBL" id="CAXIEN010000295">
    <property type="protein sequence ID" value="CAL1291882.1"/>
    <property type="molecule type" value="Genomic_DNA"/>
</dbReference>
<protein>
    <submittedName>
        <fullName evidence="1">Uncharacterized protein</fullName>
    </submittedName>
</protein>
<proteinExistence type="predicted"/>
<comment type="caution">
    <text evidence="1">The sequence shown here is derived from an EMBL/GenBank/DDBJ whole genome shotgun (WGS) entry which is preliminary data.</text>
</comment>
<gene>
    <name evidence="1" type="ORF">LARSCL_LOCUS17336</name>
</gene>
<evidence type="ECO:0000313" key="2">
    <source>
        <dbReference type="Proteomes" id="UP001497382"/>
    </source>
</evidence>